<gene>
    <name evidence="3" type="ORF">I4I82_03295</name>
</gene>
<feature type="domain" description="FAS1-like dehydratase" evidence="2">
    <location>
        <begin position="88"/>
        <end position="151"/>
    </location>
</feature>
<feature type="region of interest" description="Disordered" evidence="1">
    <location>
        <begin position="156"/>
        <end position="186"/>
    </location>
</feature>
<name>A0ABS6U3F3_9PSEU</name>
<dbReference type="InterPro" id="IPR052741">
    <property type="entry name" value="Mitochondrial_HTD2"/>
</dbReference>
<dbReference type="Pfam" id="PF13452">
    <property type="entry name" value="FAS1_DH_region"/>
    <property type="match status" value="1"/>
</dbReference>
<evidence type="ECO:0000256" key="1">
    <source>
        <dbReference type="SAM" id="MobiDB-lite"/>
    </source>
</evidence>
<evidence type="ECO:0000259" key="2">
    <source>
        <dbReference type="Pfam" id="PF13452"/>
    </source>
</evidence>
<accession>A0ABS6U3F3</accession>
<protein>
    <submittedName>
        <fullName evidence="3">MaoC family dehydratase N-terminal domain-containing protein</fullName>
    </submittedName>
</protein>
<keyword evidence="4" id="KW-1185">Reference proteome</keyword>
<comment type="caution">
    <text evidence="3">The sequence shown here is derived from an EMBL/GenBank/DDBJ whole genome shotgun (WGS) entry which is preliminary data.</text>
</comment>
<sequence>MPDTPTTGTPTTGTLSDHLAHWAPPVVETSRRVDPWSSAAFAALIDAAPPALDAGTPLPPMWHWFTLLDHPATADIGEDGHPAHGPFLPPIPGRRRMFAGGRLHHTGDITHGSLLHTRSSVTAVTTKTGRTGEMAFVTVRHELSADGAPVAVEEQDVVYRSEPDDTPRRTTPRPAGGEPEPAGDWRRALTTGPVLLSRFSALTYNGHRIHYDTPYATGVEGYPDLVVHGPLLALLALELPRLHSPAAPVAEFAYRLVRPAFSPATVVAAGSPAGDGAEIAVAAQGALPSLTATVRLGGEHT</sequence>
<dbReference type="PANTHER" id="PTHR28152">
    <property type="entry name" value="HYDROXYACYL-THIOESTER DEHYDRATASE TYPE 2, MITOCHONDRIAL"/>
    <property type="match status" value="1"/>
</dbReference>
<evidence type="ECO:0000313" key="4">
    <source>
        <dbReference type="Proteomes" id="UP000694300"/>
    </source>
</evidence>
<proteinExistence type="predicted"/>
<dbReference type="RefSeq" id="WP_218595205.1">
    <property type="nucleotide sequence ID" value="NZ_JADQDF010000001.1"/>
</dbReference>
<feature type="region of interest" description="Disordered" evidence="1">
    <location>
        <begin position="1"/>
        <end position="20"/>
    </location>
</feature>
<reference evidence="3 4" key="1">
    <citation type="submission" date="2020-11" db="EMBL/GenBank/DDBJ databases">
        <title>Pseudonocardia abyssalis sp. nov. and Pseudonocardia oceani sp. nov., description and phylogenomic analysis of two novel actinomycetes isolated from the deep Southern Ocean.</title>
        <authorList>
            <person name="Parra J."/>
        </authorList>
    </citation>
    <scope>NUCLEOTIDE SEQUENCE [LARGE SCALE GENOMIC DNA]</scope>
    <source>
        <strain evidence="4">KRD185</strain>
    </source>
</reference>
<dbReference type="PANTHER" id="PTHR28152:SF1">
    <property type="entry name" value="HYDROXYACYL-THIOESTER DEHYDRATASE TYPE 2, MITOCHONDRIAL"/>
    <property type="match status" value="1"/>
</dbReference>
<feature type="compositionally biased region" description="Low complexity" evidence="1">
    <location>
        <begin position="172"/>
        <end position="182"/>
    </location>
</feature>
<organism evidence="3 4">
    <name type="scientific">Pseudonocardia oceani</name>
    <dbReference type="NCBI Taxonomy" id="2792013"/>
    <lineage>
        <taxon>Bacteria</taxon>
        <taxon>Bacillati</taxon>
        <taxon>Actinomycetota</taxon>
        <taxon>Actinomycetes</taxon>
        <taxon>Pseudonocardiales</taxon>
        <taxon>Pseudonocardiaceae</taxon>
        <taxon>Pseudonocardia</taxon>
    </lineage>
</organism>
<dbReference type="Proteomes" id="UP000694300">
    <property type="component" value="Unassembled WGS sequence"/>
</dbReference>
<evidence type="ECO:0000313" key="3">
    <source>
        <dbReference type="EMBL" id="MBW0126706.1"/>
    </source>
</evidence>
<feature type="compositionally biased region" description="Low complexity" evidence="1">
    <location>
        <begin position="1"/>
        <end position="14"/>
    </location>
</feature>
<dbReference type="InterPro" id="IPR039569">
    <property type="entry name" value="FAS1-like_DH_region"/>
</dbReference>
<feature type="compositionally biased region" description="Basic and acidic residues" evidence="1">
    <location>
        <begin position="157"/>
        <end position="168"/>
    </location>
</feature>
<dbReference type="EMBL" id="JADQDF010000001">
    <property type="protein sequence ID" value="MBW0126706.1"/>
    <property type="molecule type" value="Genomic_DNA"/>
</dbReference>